<keyword evidence="2" id="KW-1185">Reference proteome</keyword>
<proteinExistence type="predicted"/>
<evidence type="ECO:0008006" key="3">
    <source>
        <dbReference type="Google" id="ProtNLM"/>
    </source>
</evidence>
<dbReference type="InterPro" id="IPR052736">
    <property type="entry name" value="Stf3_sulfotransferase"/>
</dbReference>
<name>A0A369QAB0_9SPHN</name>
<evidence type="ECO:0000313" key="2">
    <source>
        <dbReference type="Proteomes" id="UP000253727"/>
    </source>
</evidence>
<dbReference type="Proteomes" id="UP000253727">
    <property type="component" value="Unassembled WGS sequence"/>
</dbReference>
<dbReference type="OrthoDB" id="9777890at2"/>
<dbReference type="Gene3D" id="3.40.50.300">
    <property type="entry name" value="P-loop containing nucleotide triphosphate hydrolases"/>
    <property type="match status" value="1"/>
</dbReference>
<sequence>MDDKQTSVGTQALRRSYFNTVLPGQDIEEGAFLPTADELPPKRTPFISLLNAALQIGVRTGLADGTPLEKDRLLDAARKSAGMDDFGDPWFERPLDALLEAIAAEAKLNAAGVFAARQQFHKVLVDRLWAQDWFRRHPEILERSIPRPVVIVGPMRSGTTRMHRLLASDHRFSHMRSFETISPVPRPDFEDVLAGEKEDFRPILAARIMKVARLANPRTLSIHPTGPYEPEEELGLLVSSMYGMKHEAQWQVPTYGRWCEGVDATPAYRAMADMLRLIGWSQQESSIKPWILKTPQHMLDLPALLTVFPDARLIFTHRDPKAVVGSAASLAWNQTIIYSDDVRPEDIGREWLRKTGLQVDRMMAARRGIPADRMIDVHYDDMDRDWRGTMDRVYNFLGLEIDPAVPAMEDFLDRSRGLKRTPHRYSLAQYGLTDGEVADRMEGYIDAFDLRSELLAARLVDHG</sequence>
<dbReference type="PANTHER" id="PTHR36451:SF1">
    <property type="entry name" value="OMEGA-HYDROXY-BETA-DIHYDROMENAQUINONE-9 SULFOTRANSFERASE STF3"/>
    <property type="match status" value="1"/>
</dbReference>
<dbReference type="SUPFAM" id="SSF52540">
    <property type="entry name" value="P-loop containing nucleoside triphosphate hydrolases"/>
    <property type="match status" value="1"/>
</dbReference>
<dbReference type="RefSeq" id="WP_115367401.1">
    <property type="nucleotide sequence ID" value="NZ_QBKA01000002.1"/>
</dbReference>
<dbReference type="EMBL" id="QBKA01000002">
    <property type="protein sequence ID" value="RDC59218.1"/>
    <property type="molecule type" value="Genomic_DNA"/>
</dbReference>
<protein>
    <recommendedName>
        <fullName evidence="3">Sulfotransferase</fullName>
    </recommendedName>
</protein>
<organism evidence="1 2">
    <name type="scientific">Alteripontixanthobacter maritimus</name>
    <dbReference type="NCBI Taxonomy" id="2161824"/>
    <lineage>
        <taxon>Bacteria</taxon>
        <taxon>Pseudomonadati</taxon>
        <taxon>Pseudomonadota</taxon>
        <taxon>Alphaproteobacteria</taxon>
        <taxon>Sphingomonadales</taxon>
        <taxon>Erythrobacteraceae</taxon>
        <taxon>Alteripontixanthobacter</taxon>
    </lineage>
</organism>
<comment type="caution">
    <text evidence="1">The sequence shown here is derived from an EMBL/GenBank/DDBJ whole genome shotgun (WGS) entry which is preliminary data.</text>
</comment>
<evidence type="ECO:0000313" key="1">
    <source>
        <dbReference type="EMBL" id="RDC59218.1"/>
    </source>
</evidence>
<dbReference type="Pfam" id="PF13469">
    <property type="entry name" value="Sulfotransfer_3"/>
    <property type="match status" value="1"/>
</dbReference>
<dbReference type="AlphaFoldDB" id="A0A369QAB0"/>
<dbReference type="InterPro" id="IPR027417">
    <property type="entry name" value="P-loop_NTPase"/>
</dbReference>
<dbReference type="PANTHER" id="PTHR36451">
    <property type="entry name" value="PAPS-DEPENDENT SULFOTRANSFERASE STF3"/>
    <property type="match status" value="1"/>
</dbReference>
<reference evidence="1 2" key="1">
    <citation type="submission" date="2018-04" db="EMBL/GenBank/DDBJ databases">
        <title>Altererythrobacter sp. HME9302 genome sequencing and assembly.</title>
        <authorList>
            <person name="Kang H."/>
            <person name="Kim H."/>
            <person name="Joh K."/>
        </authorList>
    </citation>
    <scope>NUCLEOTIDE SEQUENCE [LARGE SCALE GENOMIC DNA]</scope>
    <source>
        <strain evidence="1 2">HME9302</strain>
    </source>
</reference>
<accession>A0A369QAB0</accession>
<gene>
    <name evidence="1" type="ORF">HME9302_00403</name>
</gene>